<proteinExistence type="predicted"/>
<evidence type="ECO:0000313" key="1">
    <source>
        <dbReference type="EMBL" id="KCZ65305.1"/>
    </source>
</evidence>
<reference evidence="1 2" key="1">
    <citation type="journal article" date="2014" name="Antonie Van Leeuwenhoek">
        <title>Hyphomonas beringensis sp. nov. and Hyphomonas chukchiensis sp. nov., isolated from surface seawater of the Bering Sea and Chukchi Sea.</title>
        <authorList>
            <person name="Li C."/>
            <person name="Lai Q."/>
            <person name="Li G."/>
            <person name="Dong C."/>
            <person name="Wang J."/>
            <person name="Liao Y."/>
            <person name="Shao Z."/>
        </authorList>
    </citation>
    <scope>NUCLEOTIDE SEQUENCE [LARGE SCALE GENOMIC DNA]</scope>
    <source>
        <strain evidence="1 2">22II1-22F38</strain>
    </source>
</reference>
<comment type="caution">
    <text evidence="1">The sequence shown here is derived from an EMBL/GenBank/DDBJ whole genome shotgun (WGS) entry which is preliminary data.</text>
</comment>
<sequence length="174" mass="19129">MRRAFVTFERNGNEVSLMTDMNSVDEAMTRAAEIVRGTQRLLAGLGFFGVTELSLANNRRADIAALGPSGEVWMVEVKSSIADFRSDSKWPEYMPYCDQLYFAVADDFPQELIPDETGLIVADAFGGAIIRESPEDKLPAAQRKAMTLRLARLAAMRLTQTTDTGWTAASGLLT</sequence>
<dbReference type="STRING" id="1280948.HY36_02660"/>
<gene>
    <name evidence="1" type="ORF">HY36_02660</name>
</gene>
<protein>
    <recommendedName>
        <fullName evidence="3">DNA repair protein MmcB-related protein</fullName>
    </recommendedName>
</protein>
<accession>A0A059ECH6</accession>
<dbReference type="Pfam" id="PF06319">
    <property type="entry name" value="MmcB-like"/>
    <property type="match status" value="1"/>
</dbReference>
<dbReference type="PATRIC" id="fig|1280948.3.peg.527"/>
<dbReference type="InterPro" id="IPR009394">
    <property type="entry name" value="MmcB-like"/>
</dbReference>
<dbReference type="EMBL" id="AWFH01000001">
    <property type="protein sequence ID" value="KCZ65305.1"/>
    <property type="molecule type" value="Genomic_DNA"/>
</dbReference>
<evidence type="ECO:0000313" key="2">
    <source>
        <dbReference type="Proteomes" id="UP000024547"/>
    </source>
</evidence>
<dbReference type="Proteomes" id="UP000024547">
    <property type="component" value="Unassembled WGS sequence"/>
</dbReference>
<dbReference type="AlphaFoldDB" id="A0A059ECH6"/>
<name>A0A059ECH6_9PROT</name>
<evidence type="ECO:0008006" key="3">
    <source>
        <dbReference type="Google" id="ProtNLM"/>
    </source>
</evidence>
<dbReference type="eggNOG" id="COG5321">
    <property type="taxonomic scope" value="Bacteria"/>
</dbReference>
<keyword evidence="2" id="KW-1185">Reference proteome</keyword>
<organism evidence="1 2">
    <name type="scientific">Hyphomonas atlantica</name>
    <dbReference type="NCBI Taxonomy" id="1280948"/>
    <lineage>
        <taxon>Bacteria</taxon>
        <taxon>Pseudomonadati</taxon>
        <taxon>Pseudomonadota</taxon>
        <taxon>Alphaproteobacteria</taxon>
        <taxon>Hyphomonadales</taxon>
        <taxon>Hyphomonadaceae</taxon>
        <taxon>Hyphomonas</taxon>
    </lineage>
</organism>